<reference evidence="5 6" key="1">
    <citation type="journal article" date="2024" name="G3 (Bethesda)">
        <title>Genome assembly of Hibiscus sabdariffa L. provides insights into metabolisms of medicinal natural products.</title>
        <authorList>
            <person name="Kim T."/>
        </authorList>
    </citation>
    <scope>NUCLEOTIDE SEQUENCE [LARGE SCALE GENOMIC DNA]</scope>
    <source>
        <strain evidence="5">TK-2024</strain>
        <tissue evidence="5">Old leaves</tissue>
    </source>
</reference>
<protein>
    <recommendedName>
        <fullName evidence="4">AIG1-type G domain-containing protein</fullName>
    </recommendedName>
</protein>
<feature type="region of interest" description="Disordered" evidence="3">
    <location>
        <begin position="340"/>
        <end position="366"/>
    </location>
</feature>
<proteinExistence type="predicted"/>
<evidence type="ECO:0000313" key="5">
    <source>
        <dbReference type="EMBL" id="KAK9033010.1"/>
    </source>
</evidence>
<organism evidence="5 6">
    <name type="scientific">Hibiscus sabdariffa</name>
    <name type="common">roselle</name>
    <dbReference type="NCBI Taxonomy" id="183260"/>
    <lineage>
        <taxon>Eukaryota</taxon>
        <taxon>Viridiplantae</taxon>
        <taxon>Streptophyta</taxon>
        <taxon>Embryophyta</taxon>
        <taxon>Tracheophyta</taxon>
        <taxon>Spermatophyta</taxon>
        <taxon>Magnoliopsida</taxon>
        <taxon>eudicotyledons</taxon>
        <taxon>Gunneridae</taxon>
        <taxon>Pentapetalae</taxon>
        <taxon>rosids</taxon>
        <taxon>malvids</taxon>
        <taxon>Malvales</taxon>
        <taxon>Malvaceae</taxon>
        <taxon>Malvoideae</taxon>
        <taxon>Hibiscus</taxon>
    </lineage>
</organism>
<dbReference type="Proteomes" id="UP001396334">
    <property type="component" value="Unassembled WGS sequence"/>
</dbReference>
<evidence type="ECO:0000256" key="3">
    <source>
        <dbReference type="SAM" id="MobiDB-lite"/>
    </source>
</evidence>
<evidence type="ECO:0000313" key="6">
    <source>
        <dbReference type="Proteomes" id="UP001396334"/>
    </source>
</evidence>
<gene>
    <name evidence="5" type="ORF">V6N11_018050</name>
</gene>
<name>A0ABR2T688_9ROSI</name>
<dbReference type="InterPro" id="IPR045058">
    <property type="entry name" value="GIMA/IAN/Toc"/>
</dbReference>
<dbReference type="SUPFAM" id="SSF52540">
    <property type="entry name" value="P-loop containing nucleoside triphosphate hydrolases"/>
    <property type="match status" value="1"/>
</dbReference>
<dbReference type="PANTHER" id="PTHR10903:SF184">
    <property type="entry name" value="GTP-BINDING PROTEIN A"/>
    <property type="match status" value="1"/>
</dbReference>
<dbReference type="InterPro" id="IPR006703">
    <property type="entry name" value="G_AIG1"/>
</dbReference>
<evidence type="ECO:0000256" key="2">
    <source>
        <dbReference type="ARBA" id="ARBA00023134"/>
    </source>
</evidence>
<dbReference type="InterPro" id="IPR027417">
    <property type="entry name" value="P-loop_NTPase"/>
</dbReference>
<feature type="compositionally biased region" description="Basic and acidic residues" evidence="3">
    <location>
        <begin position="308"/>
        <end position="326"/>
    </location>
</feature>
<keyword evidence="1" id="KW-0547">Nucleotide-binding</keyword>
<accession>A0ABR2T688</accession>
<dbReference type="Pfam" id="PF04548">
    <property type="entry name" value="AIG1"/>
    <property type="match status" value="1"/>
</dbReference>
<evidence type="ECO:0000256" key="1">
    <source>
        <dbReference type="ARBA" id="ARBA00022741"/>
    </source>
</evidence>
<sequence>MGSEVARTLVLAGRSGNGKSATGNSILRTQSFKSRASFSAVTRTWELRRAVLEDGLILNVIDTPGLFDSSVGSGVIANEFAKCIDLAKDGIHSVLVVFSLTNCFSEEEVAAFDKFCSLFGSKIVDHVIVVFTGGDRFADVDQTFEDHLLAECPQHLKDFLSRCGNRFLLFDNLTKDETKRVKQVEDLLTFVNMTCSTIRDQQQKDASQKGYTNEQVLQLKEQEETSHEEQLRRITEMLEAKLNVDTTRSDQQLAGRKADEEAEVAQEIPNDEFLKMLEEDIPVDKILMIPHLTNENVAANTAGTSMETHSDDHAELEQSSEPEGRVSEQWSCGLIHQQPLKHAGPFTSNDRSIQQPRRDNNPRGRELFKDGALSFRLQHIWSARSSYDVVCIAGPSQRGQYGRLHYMHGSMHASESREKAE</sequence>
<dbReference type="Gene3D" id="3.40.50.300">
    <property type="entry name" value="P-loop containing nucleotide triphosphate hydrolases"/>
    <property type="match status" value="1"/>
</dbReference>
<keyword evidence="2" id="KW-0342">GTP-binding</keyword>
<comment type="caution">
    <text evidence="5">The sequence shown here is derived from an EMBL/GenBank/DDBJ whole genome shotgun (WGS) entry which is preliminary data.</text>
</comment>
<dbReference type="EMBL" id="JBBPBN010000008">
    <property type="protein sequence ID" value="KAK9033010.1"/>
    <property type="molecule type" value="Genomic_DNA"/>
</dbReference>
<dbReference type="PROSITE" id="PS51720">
    <property type="entry name" value="G_AIG1"/>
    <property type="match status" value="1"/>
</dbReference>
<evidence type="ECO:0000259" key="4">
    <source>
        <dbReference type="PROSITE" id="PS51720"/>
    </source>
</evidence>
<keyword evidence="6" id="KW-1185">Reference proteome</keyword>
<feature type="compositionally biased region" description="Basic and acidic residues" evidence="3">
    <location>
        <begin position="356"/>
        <end position="366"/>
    </location>
</feature>
<feature type="domain" description="AIG1-type G" evidence="4">
    <location>
        <begin position="4"/>
        <end position="220"/>
    </location>
</feature>
<feature type="compositionally biased region" description="Polar residues" evidence="3">
    <location>
        <begin position="346"/>
        <end position="355"/>
    </location>
</feature>
<dbReference type="PANTHER" id="PTHR10903">
    <property type="entry name" value="GTPASE, IMAP FAMILY MEMBER-RELATED"/>
    <property type="match status" value="1"/>
</dbReference>
<feature type="region of interest" description="Disordered" evidence="3">
    <location>
        <begin position="306"/>
        <end position="326"/>
    </location>
</feature>